<sequence length="127" mass="13507">MHALLLLSCLVLAATDHFLASAHMIPDESLATNRVVLSNALSQSLDIAPLLLLLIAKNSEENMKTKKQKKRKKKHPPPPANCVPLGEAVNLQTMCAVISVRSASVGSSELSASVGWETQAAEKPAAE</sequence>
<evidence type="ECO:0000256" key="1">
    <source>
        <dbReference type="SAM" id="MobiDB-lite"/>
    </source>
</evidence>
<keyword evidence="4" id="KW-1185">Reference proteome</keyword>
<feature type="compositionally biased region" description="Low complexity" evidence="1">
    <location>
        <begin position="103"/>
        <end position="114"/>
    </location>
</feature>
<feature type="compositionally biased region" description="Basic residues" evidence="1">
    <location>
        <begin position="65"/>
        <end position="76"/>
    </location>
</feature>
<feature type="chain" id="PRO_5029448906" evidence="2">
    <location>
        <begin position="16"/>
        <end position="127"/>
    </location>
</feature>
<name>A0A7J5Z5G5_DISMA</name>
<evidence type="ECO:0000256" key="2">
    <source>
        <dbReference type="SAM" id="SignalP"/>
    </source>
</evidence>
<reference evidence="3 4" key="1">
    <citation type="submission" date="2020-03" db="EMBL/GenBank/DDBJ databases">
        <title>Dissostichus mawsoni Genome sequencing and assembly.</title>
        <authorList>
            <person name="Park H."/>
        </authorList>
    </citation>
    <scope>NUCLEOTIDE SEQUENCE [LARGE SCALE GENOMIC DNA]</scope>
    <source>
        <strain evidence="3">DM0001</strain>
        <tissue evidence="3">Muscle</tissue>
    </source>
</reference>
<proteinExistence type="predicted"/>
<evidence type="ECO:0000313" key="3">
    <source>
        <dbReference type="EMBL" id="KAF3856840.1"/>
    </source>
</evidence>
<keyword evidence="2" id="KW-0732">Signal</keyword>
<organism evidence="3 4">
    <name type="scientific">Dissostichus mawsoni</name>
    <name type="common">Antarctic cod</name>
    <dbReference type="NCBI Taxonomy" id="36200"/>
    <lineage>
        <taxon>Eukaryota</taxon>
        <taxon>Metazoa</taxon>
        <taxon>Chordata</taxon>
        <taxon>Craniata</taxon>
        <taxon>Vertebrata</taxon>
        <taxon>Euteleostomi</taxon>
        <taxon>Actinopterygii</taxon>
        <taxon>Neopterygii</taxon>
        <taxon>Teleostei</taxon>
        <taxon>Neoteleostei</taxon>
        <taxon>Acanthomorphata</taxon>
        <taxon>Eupercaria</taxon>
        <taxon>Perciformes</taxon>
        <taxon>Notothenioidei</taxon>
        <taxon>Nototheniidae</taxon>
        <taxon>Dissostichus</taxon>
    </lineage>
</organism>
<evidence type="ECO:0000313" key="4">
    <source>
        <dbReference type="Proteomes" id="UP000518266"/>
    </source>
</evidence>
<dbReference type="EMBL" id="JAAKFY010000006">
    <property type="protein sequence ID" value="KAF3856840.1"/>
    <property type="molecule type" value="Genomic_DNA"/>
</dbReference>
<feature type="region of interest" description="Disordered" evidence="1">
    <location>
        <begin position="103"/>
        <end position="127"/>
    </location>
</feature>
<gene>
    <name evidence="3" type="ORF">F7725_017563</name>
</gene>
<dbReference type="AlphaFoldDB" id="A0A7J5Z5G5"/>
<feature type="signal peptide" evidence="2">
    <location>
        <begin position="1"/>
        <end position="15"/>
    </location>
</feature>
<feature type="region of interest" description="Disordered" evidence="1">
    <location>
        <begin position="62"/>
        <end position="83"/>
    </location>
</feature>
<comment type="caution">
    <text evidence="3">The sequence shown here is derived from an EMBL/GenBank/DDBJ whole genome shotgun (WGS) entry which is preliminary data.</text>
</comment>
<dbReference type="OrthoDB" id="8717782at2759"/>
<dbReference type="Proteomes" id="UP000518266">
    <property type="component" value="Unassembled WGS sequence"/>
</dbReference>
<protein>
    <submittedName>
        <fullName evidence="3">Uncharacterized protein</fullName>
    </submittedName>
</protein>
<accession>A0A7J5Z5G5</accession>